<dbReference type="Ensembl" id="ENSAMXT00000046005.1">
    <property type="protein sequence ID" value="ENSAMXP00000028405.1"/>
    <property type="gene ID" value="ENSAMXG00000030103.1"/>
</dbReference>
<protein>
    <submittedName>
        <fullName evidence="3">Uncharacterized LOC111195870</fullName>
    </submittedName>
</protein>
<feature type="region of interest" description="Disordered" evidence="1">
    <location>
        <begin position="116"/>
        <end position="152"/>
    </location>
</feature>
<reference evidence="4" key="1">
    <citation type="submission" date="2013-03" db="EMBL/GenBank/DDBJ databases">
        <authorList>
            <person name="Jeffery W."/>
            <person name="Warren W."/>
            <person name="Wilson R.K."/>
        </authorList>
    </citation>
    <scope>NUCLEOTIDE SEQUENCE</scope>
    <source>
        <strain evidence="4">female</strain>
    </source>
</reference>
<reference evidence="4" key="2">
    <citation type="journal article" date="2014" name="Nat. Commun.">
        <title>The cavefish genome reveals candidate genes for eye loss.</title>
        <authorList>
            <person name="McGaugh S.E."/>
            <person name="Gross J.B."/>
            <person name="Aken B."/>
            <person name="Blin M."/>
            <person name="Borowsky R."/>
            <person name="Chalopin D."/>
            <person name="Hinaux H."/>
            <person name="Jeffery W.R."/>
            <person name="Keene A."/>
            <person name="Ma L."/>
            <person name="Minx P."/>
            <person name="Murphy D."/>
            <person name="O'Quin K.E."/>
            <person name="Retaux S."/>
            <person name="Rohner N."/>
            <person name="Searle S.M."/>
            <person name="Stahl B.A."/>
            <person name="Tabin C."/>
            <person name="Volff J.N."/>
            <person name="Yoshizawa M."/>
            <person name="Warren W.C."/>
        </authorList>
    </citation>
    <scope>NUCLEOTIDE SEQUENCE [LARGE SCALE GENOMIC DNA]</scope>
    <source>
        <strain evidence="4">female</strain>
    </source>
</reference>
<reference evidence="3" key="4">
    <citation type="submission" date="2025-09" db="UniProtKB">
        <authorList>
            <consortium name="Ensembl"/>
        </authorList>
    </citation>
    <scope>IDENTIFICATION</scope>
</reference>
<evidence type="ECO:0000313" key="3">
    <source>
        <dbReference type="Ensembl" id="ENSAMXP00000028405.1"/>
    </source>
</evidence>
<dbReference type="Pfam" id="PF16064">
    <property type="entry name" value="DUF4806"/>
    <property type="match status" value="1"/>
</dbReference>
<evidence type="ECO:0000313" key="4">
    <source>
        <dbReference type="Proteomes" id="UP000018467"/>
    </source>
</evidence>
<sequence length="324" mass="36066">MFKVVEFPEREEVAVISASWMQGEQKCFWPPFVSPDKIKKAVMEHREPNDAWTVYDVDVSYTTDSYEKARKKAKAIEEEIIFMSESEKELERGARPKKPAKRLDDDYVALGHRGKKRCLSLPKPPPCRVSISSTEKQPSLSLPSSPQPPSLPLDPVMQFTARDRYVVSALENIKEELAVLKRMVAGLSTTTNTISAPDGLNLPLKSTDDIVPLEAQLEDKSFQQQLVLFLSTVGGMDVAGATRRVLATIMTNEVAMKLNWVGHGGKMAFQTLKLCKVMCEAVRRSIMPPPKEAGCKGLASECTRPFRWTKAASHAISSKKIVNS</sequence>
<dbReference type="InParanoid" id="A0A3B1IFR8"/>
<dbReference type="PANTHER" id="PTHR34153:SF2">
    <property type="entry name" value="SI:CH211-262H13.3-RELATED"/>
    <property type="match status" value="1"/>
</dbReference>
<proteinExistence type="predicted"/>
<dbReference type="GeneTree" id="ENSGT01060000249203"/>
<dbReference type="Bgee" id="ENSAMXG00000030103">
    <property type="expression patterns" value="Expressed in testis and 8 other cell types or tissues"/>
</dbReference>
<evidence type="ECO:0000259" key="2">
    <source>
        <dbReference type="Pfam" id="PF16064"/>
    </source>
</evidence>
<reference evidence="3" key="3">
    <citation type="submission" date="2025-08" db="UniProtKB">
        <authorList>
            <consortium name="Ensembl"/>
        </authorList>
    </citation>
    <scope>IDENTIFICATION</scope>
</reference>
<dbReference type="Proteomes" id="UP000018467">
    <property type="component" value="Unassembled WGS sequence"/>
</dbReference>
<dbReference type="InterPro" id="IPR032071">
    <property type="entry name" value="DUF4806"/>
</dbReference>
<evidence type="ECO:0000256" key="1">
    <source>
        <dbReference type="SAM" id="MobiDB-lite"/>
    </source>
</evidence>
<name>A0A3B1IFR8_ASTMX</name>
<feature type="domain" description="DUF4806" evidence="2">
    <location>
        <begin position="198"/>
        <end position="281"/>
    </location>
</feature>
<accession>A0A3B1IFR8</accession>
<dbReference type="AlphaFoldDB" id="A0A3B1IFR8"/>
<keyword evidence="4" id="KW-1185">Reference proteome</keyword>
<dbReference type="PANTHER" id="PTHR34153">
    <property type="entry name" value="SI:CH211-262H13.3-RELATED-RELATED"/>
    <property type="match status" value="1"/>
</dbReference>
<organism evidence="3 4">
    <name type="scientific">Astyanax mexicanus</name>
    <name type="common">Blind cave fish</name>
    <name type="synonym">Astyanax fasciatus mexicanus</name>
    <dbReference type="NCBI Taxonomy" id="7994"/>
    <lineage>
        <taxon>Eukaryota</taxon>
        <taxon>Metazoa</taxon>
        <taxon>Chordata</taxon>
        <taxon>Craniata</taxon>
        <taxon>Vertebrata</taxon>
        <taxon>Euteleostomi</taxon>
        <taxon>Actinopterygii</taxon>
        <taxon>Neopterygii</taxon>
        <taxon>Teleostei</taxon>
        <taxon>Ostariophysi</taxon>
        <taxon>Characiformes</taxon>
        <taxon>Characoidei</taxon>
        <taxon>Acestrorhamphidae</taxon>
        <taxon>Acestrorhamphinae</taxon>
        <taxon>Astyanax</taxon>
    </lineage>
</organism>